<accession>A0A5B0X209</accession>
<dbReference type="EMBL" id="VTUX01000002">
    <property type="protein sequence ID" value="KAA1193242.1"/>
    <property type="molecule type" value="Genomic_DNA"/>
</dbReference>
<comment type="caution">
    <text evidence="2">The sequence shown here is derived from an EMBL/GenBank/DDBJ whole genome shotgun (WGS) entry which is preliminary data.</text>
</comment>
<keyword evidence="3" id="KW-1185">Reference proteome</keyword>
<evidence type="ECO:0000313" key="2">
    <source>
        <dbReference type="EMBL" id="KAA1193242.1"/>
    </source>
</evidence>
<keyword evidence="1" id="KW-0472">Membrane</keyword>
<feature type="transmembrane region" description="Helical" evidence="1">
    <location>
        <begin position="102"/>
        <end position="121"/>
    </location>
</feature>
<keyword evidence="1" id="KW-0812">Transmembrane</keyword>
<keyword evidence="1" id="KW-1133">Transmembrane helix</keyword>
<protein>
    <submittedName>
        <fullName evidence="2">DUF4345 domain-containing protein</fullName>
    </submittedName>
</protein>
<dbReference type="Pfam" id="PF14248">
    <property type="entry name" value="DUF4345"/>
    <property type="match status" value="1"/>
</dbReference>
<dbReference type="RefSeq" id="WP_149610349.1">
    <property type="nucleotide sequence ID" value="NZ_VTUX01000002.1"/>
</dbReference>
<organism evidence="2 3">
    <name type="scientific">Pseudohalioglobus sediminis</name>
    <dbReference type="NCBI Taxonomy" id="2606449"/>
    <lineage>
        <taxon>Bacteria</taxon>
        <taxon>Pseudomonadati</taxon>
        <taxon>Pseudomonadota</taxon>
        <taxon>Gammaproteobacteria</taxon>
        <taxon>Cellvibrionales</taxon>
        <taxon>Halieaceae</taxon>
        <taxon>Pseudohalioglobus</taxon>
    </lineage>
</organism>
<evidence type="ECO:0000313" key="3">
    <source>
        <dbReference type="Proteomes" id="UP000323708"/>
    </source>
</evidence>
<reference evidence="2 3" key="1">
    <citation type="submission" date="2019-09" db="EMBL/GenBank/DDBJ databases">
        <authorList>
            <person name="Chen X.-Y."/>
        </authorList>
    </citation>
    <scope>NUCLEOTIDE SEQUENCE [LARGE SCALE GENOMIC DNA]</scope>
    <source>
        <strain evidence="2 3">NY5</strain>
    </source>
</reference>
<feature type="transmembrane region" description="Helical" evidence="1">
    <location>
        <begin position="73"/>
        <end position="90"/>
    </location>
</feature>
<sequence>MLGKILLVVSGLIFTGYGTACLMNPQLPADLAGLAIVSGDGFAELGAMYGGLQLGVGLFCLLCAALPVYTRPGLTLLCMGIGCLALARLVSAWDADWMVGGYTWGALAYEVVTAVLAGVALRRD</sequence>
<gene>
    <name evidence="2" type="ORF">F0M18_05215</name>
</gene>
<proteinExistence type="predicted"/>
<evidence type="ECO:0000256" key="1">
    <source>
        <dbReference type="SAM" id="Phobius"/>
    </source>
</evidence>
<feature type="transmembrane region" description="Helical" evidence="1">
    <location>
        <begin position="47"/>
        <end position="66"/>
    </location>
</feature>
<dbReference type="InterPro" id="IPR025597">
    <property type="entry name" value="DUF4345"/>
</dbReference>
<name>A0A5B0X209_9GAMM</name>
<dbReference type="Proteomes" id="UP000323708">
    <property type="component" value="Unassembled WGS sequence"/>
</dbReference>
<dbReference type="AlphaFoldDB" id="A0A5B0X209"/>